<feature type="compositionally biased region" description="Polar residues" evidence="1">
    <location>
        <begin position="76"/>
        <end position="88"/>
    </location>
</feature>
<evidence type="ECO:0000313" key="3">
    <source>
        <dbReference type="EMBL" id="RUP48689.1"/>
    </source>
</evidence>
<feature type="region of interest" description="Disordered" evidence="1">
    <location>
        <begin position="73"/>
        <end position="101"/>
    </location>
</feature>
<evidence type="ECO:0000313" key="4">
    <source>
        <dbReference type="Proteomes" id="UP000268093"/>
    </source>
</evidence>
<proteinExistence type="predicted"/>
<evidence type="ECO:0000256" key="2">
    <source>
        <dbReference type="SAM" id="SignalP"/>
    </source>
</evidence>
<comment type="caution">
    <text evidence="3">The sequence shown here is derived from an EMBL/GenBank/DDBJ whole genome shotgun (WGS) entry which is preliminary data.</text>
</comment>
<keyword evidence="2" id="KW-0732">Signal</keyword>
<organism evidence="3 4">
    <name type="scientific">Jimgerdemannia flammicorona</name>
    <dbReference type="NCBI Taxonomy" id="994334"/>
    <lineage>
        <taxon>Eukaryota</taxon>
        <taxon>Fungi</taxon>
        <taxon>Fungi incertae sedis</taxon>
        <taxon>Mucoromycota</taxon>
        <taxon>Mucoromycotina</taxon>
        <taxon>Endogonomycetes</taxon>
        <taxon>Endogonales</taxon>
        <taxon>Endogonaceae</taxon>
        <taxon>Jimgerdemannia</taxon>
    </lineage>
</organism>
<accession>A0A433DCY8</accession>
<feature type="chain" id="PRO_5019106194" evidence="2">
    <location>
        <begin position="20"/>
        <end position="278"/>
    </location>
</feature>
<name>A0A433DCY8_9FUNG</name>
<feature type="region of interest" description="Disordered" evidence="1">
    <location>
        <begin position="38"/>
        <end position="58"/>
    </location>
</feature>
<reference evidence="3 4" key="1">
    <citation type="journal article" date="2018" name="New Phytol.">
        <title>Phylogenomics of Endogonaceae and evolution of mycorrhizas within Mucoromycota.</title>
        <authorList>
            <person name="Chang Y."/>
            <person name="Desiro A."/>
            <person name="Na H."/>
            <person name="Sandor L."/>
            <person name="Lipzen A."/>
            <person name="Clum A."/>
            <person name="Barry K."/>
            <person name="Grigoriev I.V."/>
            <person name="Martin F.M."/>
            <person name="Stajich J.E."/>
            <person name="Smith M.E."/>
            <person name="Bonito G."/>
            <person name="Spatafora J.W."/>
        </authorList>
    </citation>
    <scope>NUCLEOTIDE SEQUENCE [LARGE SCALE GENOMIC DNA]</scope>
    <source>
        <strain evidence="3 4">GMNB39</strain>
    </source>
</reference>
<protein>
    <submittedName>
        <fullName evidence="3">Uncharacterized protein</fullName>
    </submittedName>
</protein>
<gene>
    <name evidence="3" type="ORF">BC936DRAFT_144169</name>
</gene>
<dbReference type="AlphaFoldDB" id="A0A433DCY8"/>
<keyword evidence="4" id="KW-1185">Reference proteome</keyword>
<dbReference type="OrthoDB" id="1708823at2759"/>
<dbReference type="Proteomes" id="UP000268093">
    <property type="component" value="Unassembled WGS sequence"/>
</dbReference>
<dbReference type="EMBL" id="RBNI01003075">
    <property type="protein sequence ID" value="RUP48689.1"/>
    <property type="molecule type" value="Genomic_DNA"/>
</dbReference>
<sequence>MKFTAVATLLASIATIASAQSSSASDAVSASIVASSSPAVSSPAVSSPAVSSPAVSPAVSSPAVSGSTAAVASPSNTVASPAPSQTWVATGPIAPPADLPPQTWTILQESDQKRASVCDTQKSYCTNNCGGPGKDPKNFCNVTSMAWGCGCSTKAPDINYYSWPIVQEECTGRSQACQMSCLVPKGVPDVGKCQIACNQYYQCGSANAPKSYLETNSPTDTPLYFAPVVSNTSNTSTTNTTTNTSTTAKTGNAIGKNVAEMLGSVAIALMVAAGVVMI</sequence>
<feature type="signal peptide" evidence="2">
    <location>
        <begin position="1"/>
        <end position="19"/>
    </location>
</feature>
<evidence type="ECO:0000256" key="1">
    <source>
        <dbReference type="SAM" id="MobiDB-lite"/>
    </source>
</evidence>